<dbReference type="PANTHER" id="PTHR45125:SF3">
    <property type="entry name" value="NO-APICAL-MERISTEM-ASSOCIATED CARBOXY-TERMINAL DOMAIN PROTEIN"/>
    <property type="match status" value="1"/>
</dbReference>
<evidence type="ECO:0000256" key="1">
    <source>
        <dbReference type="SAM" id="MobiDB-lite"/>
    </source>
</evidence>
<dbReference type="Gramene" id="PUZ43298">
    <property type="protein sequence ID" value="PUZ43298"/>
    <property type="gene ID" value="GQ55_9G650300"/>
</dbReference>
<accession>A0A2T7CJ05</accession>
<organism evidence="2 3">
    <name type="scientific">Panicum hallii var. hallii</name>
    <dbReference type="NCBI Taxonomy" id="1504633"/>
    <lineage>
        <taxon>Eukaryota</taxon>
        <taxon>Viridiplantae</taxon>
        <taxon>Streptophyta</taxon>
        <taxon>Embryophyta</taxon>
        <taxon>Tracheophyta</taxon>
        <taxon>Spermatophyta</taxon>
        <taxon>Magnoliopsida</taxon>
        <taxon>Liliopsida</taxon>
        <taxon>Poales</taxon>
        <taxon>Poaceae</taxon>
        <taxon>PACMAD clade</taxon>
        <taxon>Panicoideae</taxon>
        <taxon>Panicodae</taxon>
        <taxon>Paniceae</taxon>
        <taxon>Panicinae</taxon>
        <taxon>Panicum</taxon>
        <taxon>Panicum sect. Panicum</taxon>
    </lineage>
</organism>
<evidence type="ECO:0008006" key="4">
    <source>
        <dbReference type="Google" id="ProtNLM"/>
    </source>
</evidence>
<proteinExistence type="predicted"/>
<reference evidence="2 3" key="1">
    <citation type="submission" date="2018-04" db="EMBL/GenBank/DDBJ databases">
        <title>WGS assembly of Panicum hallii var. hallii HAL2.</title>
        <authorList>
            <person name="Lovell J."/>
            <person name="Jenkins J."/>
            <person name="Lowry D."/>
            <person name="Mamidi S."/>
            <person name="Sreedasyam A."/>
            <person name="Weng X."/>
            <person name="Barry K."/>
            <person name="Bonette J."/>
            <person name="Campitelli B."/>
            <person name="Daum C."/>
            <person name="Gordon S."/>
            <person name="Gould B."/>
            <person name="Lipzen A."/>
            <person name="MacQueen A."/>
            <person name="Palacio-Mejia J."/>
            <person name="Plott C."/>
            <person name="Shakirov E."/>
            <person name="Shu S."/>
            <person name="Yoshinaga Y."/>
            <person name="Zane M."/>
            <person name="Rokhsar D."/>
            <person name="Grimwood J."/>
            <person name="Schmutz J."/>
            <person name="Juenger T."/>
        </authorList>
    </citation>
    <scope>NUCLEOTIDE SEQUENCE [LARGE SCALE GENOMIC DNA]</scope>
    <source>
        <strain evidence="3">cv. HAL2</strain>
    </source>
</reference>
<dbReference type="STRING" id="1504633.A0A2T7CJ05"/>
<gene>
    <name evidence="2" type="ORF">GQ55_9G650300</name>
</gene>
<evidence type="ECO:0000313" key="2">
    <source>
        <dbReference type="EMBL" id="PUZ43298.1"/>
    </source>
</evidence>
<dbReference type="OrthoDB" id="687262at2759"/>
<evidence type="ECO:0000313" key="3">
    <source>
        <dbReference type="Proteomes" id="UP000244336"/>
    </source>
</evidence>
<feature type="region of interest" description="Disordered" evidence="1">
    <location>
        <begin position="195"/>
        <end position="224"/>
    </location>
</feature>
<name>A0A2T7CJ05_9POAL</name>
<protein>
    <recommendedName>
        <fullName evidence="4">No apical meristem-associated C-terminal domain-containing protein</fullName>
    </recommendedName>
</protein>
<dbReference type="EMBL" id="CM009757">
    <property type="protein sequence ID" value="PUZ43298.1"/>
    <property type="molecule type" value="Genomic_DNA"/>
</dbReference>
<dbReference type="Proteomes" id="UP000244336">
    <property type="component" value="Chromosome 9"/>
</dbReference>
<dbReference type="AlphaFoldDB" id="A0A2T7CJ05"/>
<dbReference type="PANTHER" id="PTHR45125">
    <property type="entry name" value="F21J9.4-RELATED"/>
    <property type="match status" value="1"/>
</dbReference>
<keyword evidence="3" id="KW-1185">Reference proteome</keyword>
<sequence length="335" mass="37525">MDSPRHLPVPRAPFRFGAIRRSRALSRPRTLFFSRAEPPCVAAPILCVATVAHYPNPACSRRRALVRTHSLLSSRPCSVRPLPLLRRAAITSPCLGRRVPVQRLLGKAACGMDPRGVFPYPSLWQEGGIRREMAHSVGSVRRRVVPPAGFHGRLPEDLLDAHQFHLEEACTGDSFQTHTSNDTGYFTDLLVNDVEESQHPTPPTGPTIHHAPASAKSSQGRSKNFRDEEAILPVSAWLNVGMDPILGVDQSQGTYWRRIHEYFHGNKKFESNRIKGSLMNHWSGIQHDVNVFCGCVSKIETRNRSGWSVDDKIANACTLFKAEDKKQRKFAYLHC</sequence>